<organism evidence="12 13">
    <name type="scientific">Cryobacterium breve</name>
    <dbReference type="NCBI Taxonomy" id="1259258"/>
    <lineage>
        <taxon>Bacteria</taxon>
        <taxon>Bacillati</taxon>
        <taxon>Actinomycetota</taxon>
        <taxon>Actinomycetes</taxon>
        <taxon>Micrococcales</taxon>
        <taxon>Microbacteriaceae</taxon>
        <taxon>Cryobacterium</taxon>
    </lineage>
</organism>
<comment type="catalytic activity">
    <reaction evidence="1">
        <text>ATP + protein L-histidine = ADP + protein N-phospho-L-histidine.</text>
        <dbReference type="EC" id="2.7.13.3"/>
    </reaction>
</comment>
<dbReference type="SUPFAM" id="SSF55874">
    <property type="entry name" value="ATPase domain of HSP90 chaperone/DNA topoisomerase II/histidine kinase"/>
    <property type="match status" value="1"/>
</dbReference>
<evidence type="ECO:0000256" key="4">
    <source>
        <dbReference type="ARBA" id="ARBA00022679"/>
    </source>
</evidence>
<dbReference type="Proteomes" id="UP001212421">
    <property type="component" value="Chromosome"/>
</dbReference>
<keyword evidence="10" id="KW-1133">Transmembrane helix</keyword>
<feature type="compositionally biased region" description="Low complexity" evidence="9">
    <location>
        <begin position="453"/>
        <end position="466"/>
    </location>
</feature>
<evidence type="ECO:0000256" key="5">
    <source>
        <dbReference type="ARBA" id="ARBA00022741"/>
    </source>
</evidence>
<dbReference type="PANTHER" id="PTHR24421">
    <property type="entry name" value="NITRATE/NITRITE SENSOR PROTEIN NARX-RELATED"/>
    <property type="match status" value="1"/>
</dbReference>
<evidence type="ECO:0000256" key="1">
    <source>
        <dbReference type="ARBA" id="ARBA00000085"/>
    </source>
</evidence>
<feature type="transmembrane region" description="Helical" evidence="10">
    <location>
        <begin position="98"/>
        <end position="118"/>
    </location>
</feature>
<keyword evidence="4" id="KW-0808">Transferase</keyword>
<evidence type="ECO:0000256" key="7">
    <source>
        <dbReference type="ARBA" id="ARBA00022840"/>
    </source>
</evidence>
<evidence type="ECO:0000256" key="3">
    <source>
        <dbReference type="ARBA" id="ARBA00022553"/>
    </source>
</evidence>
<name>A0ABY7NEX2_9MICO</name>
<keyword evidence="6 12" id="KW-0418">Kinase</keyword>
<dbReference type="Gene3D" id="1.20.5.1930">
    <property type="match status" value="1"/>
</dbReference>
<dbReference type="Gene3D" id="3.30.565.10">
    <property type="entry name" value="Histidine kinase-like ATPase, C-terminal domain"/>
    <property type="match status" value="1"/>
</dbReference>
<dbReference type="GO" id="GO:0016301">
    <property type="term" value="F:kinase activity"/>
    <property type="evidence" value="ECO:0007669"/>
    <property type="project" value="UniProtKB-KW"/>
</dbReference>
<keyword evidence="5" id="KW-0547">Nucleotide-binding</keyword>
<evidence type="ECO:0000256" key="8">
    <source>
        <dbReference type="ARBA" id="ARBA00023012"/>
    </source>
</evidence>
<keyword evidence="7" id="KW-0067">ATP-binding</keyword>
<keyword evidence="8" id="KW-0902">Two-component regulatory system</keyword>
<evidence type="ECO:0000313" key="12">
    <source>
        <dbReference type="EMBL" id="WBM79341.1"/>
    </source>
</evidence>
<dbReference type="InterPro" id="IPR011712">
    <property type="entry name" value="Sig_transdc_His_kin_sub3_dim/P"/>
</dbReference>
<accession>A0ABY7NEX2</accession>
<keyword evidence="13" id="KW-1185">Reference proteome</keyword>
<gene>
    <name evidence="12" type="ORF">KIV56_13100</name>
</gene>
<keyword evidence="10" id="KW-0812">Transmembrane</keyword>
<evidence type="ECO:0000256" key="9">
    <source>
        <dbReference type="SAM" id="MobiDB-lite"/>
    </source>
</evidence>
<dbReference type="InterPro" id="IPR036890">
    <property type="entry name" value="HATPase_C_sf"/>
</dbReference>
<feature type="transmembrane region" description="Helical" evidence="10">
    <location>
        <begin position="125"/>
        <end position="147"/>
    </location>
</feature>
<dbReference type="PANTHER" id="PTHR24421:SF10">
    <property type="entry name" value="NITRATE_NITRITE SENSOR PROTEIN NARQ"/>
    <property type="match status" value="1"/>
</dbReference>
<sequence length="483" mass="50592">MAAWVRRVGRGGCREPALFQRRGIRLAGHPPAAATCRTAGAVRPLVPREDAAARRRGHPWEMTSMYSHAHLPRWAADTLITLLVLAGAFLPFGGNFRVVPSVAGTLVAVAAAAVLLVRRRWPLQVLAVCVALFMIAGGLGVPLTAFIMPTAIAAWNVAVRTDRRTTIVATSLNAFALVITSLVVTPADVLDPRVVQYAAIIGFAGATGDAVRSRRAYITAITERARTAEETRESEALRRVAEDRLRIARELHDAVAHQMAVINLHAGVATQALPDRPADAQESLTTIRQAAQAVLREIGTMLAVLRDDSAGRPRPPAAEIGLGRVDALLADFARDGLAVTVRVRGAGTRLPAPVDTIAYRIVQEALTNAHKHGAGHTAELRISYGSDSVDIEVENPVAFHAIDPAADAPTGHGLVGVAERAGTIGGTVEFGVRPPDTFRLAVILPIASAGADAPADVPAAESPAPARISAPTSAPDPAAGAAS</sequence>
<dbReference type="Pfam" id="PF07730">
    <property type="entry name" value="HisKA_3"/>
    <property type="match status" value="1"/>
</dbReference>
<dbReference type="InterPro" id="IPR050482">
    <property type="entry name" value="Sensor_HK_TwoCompSys"/>
</dbReference>
<dbReference type="CDD" id="cd16917">
    <property type="entry name" value="HATPase_UhpB-NarQ-NarX-like"/>
    <property type="match status" value="1"/>
</dbReference>
<feature type="region of interest" description="Disordered" evidence="9">
    <location>
        <begin position="453"/>
        <end position="483"/>
    </location>
</feature>
<evidence type="ECO:0000256" key="2">
    <source>
        <dbReference type="ARBA" id="ARBA00012438"/>
    </source>
</evidence>
<evidence type="ECO:0000256" key="6">
    <source>
        <dbReference type="ARBA" id="ARBA00022777"/>
    </source>
</evidence>
<dbReference type="EC" id="2.7.13.3" evidence="2"/>
<dbReference type="RefSeq" id="WP_281533884.1">
    <property type="nucleotide sequence ID" value="NZ_CP075584.1"/>
</dbReference>
<dbReference type="EMBL" id="CP075584">
    <property type="protein sequence ID" value="WBM79341.1"/>
    <property type="molecule type" value="Genomic_DNA"/>
</dbReference>
<protein>
    <recommendedName>
        <fullName evidence="2">histidine kinase</fullName>
        <ecNumber evidence="2">2.7.13.3</ecNumber>
    </recommendedName>
</protein>
<keyword evidence="3" id="KW-0597">Phosphoprotein</keyword>
<evidence type="ECO:0000256" key="10">
    <source>
        <dbReference type="SAM" id="Phobius"/>
    </source>
</evidence>
<reference evidence="12 13" key="1">
    <citation type="submission" date="2021-05" db="EMBL/GenBank/DDBJ databases">
        <authorList>
            <person name="Kumar R."/>
            <person name="Kumar A."/>
            <person name="Mukhia S."/>
        </authorList>
    </citation>
    <scope>NUCLEOTIDE SEQUENCE [LARGE SCALE GENOMIC DNA]</scope>
    <source>
        <strain evidence="12 13">ERMR7:08</strain>
    </source>
</reference>
<keyword evidence="10" id="KW-0472">Membrane</keyword>
<evidence type="ECO:0000313" key="13">
    <source>
        <dbReference type="Proteomes" id="UP001212421"/>
    </source>
</evidence>
<evidence type="ECO:0000259" key="11">
    <source>
        <dbReference type="Pfam" id="PF07730"/>
    </source>
</evidence>
<feature type="transmembrane region" description="Helical" evidence="10">
    <location>
        <begin position="74"/>
        <end position="92"/>
    </location>
</feature>
<feature type="domain" description="Signal transduction histidine kinase subgroup 3 dimerisation and phosphoacceptor" evidence="11">
    <location>
        <begin position="244"/>
        <end position="308"/>
    </location>
</feature>
<proteinExistence type="predicted"/>